<name>A0ABW2PXJ3_9BACL</name>
<evidence type="ECO:0000256" key="1">
    <source>
        <dbReference type="ARBA" id="ARBA00022962"/>
    </source>
</evidence>
<gene>
    <name evidence="3" type="ORF">ACFQRG_14090</name>
</gene>
<dbReference type="Proteomes" id="UP001596505">
    <property type="component" value="Unassembled WGS sequence"/>
</dbReference>
<keyword evidence="1 3" id="KW-0315">Glutamine amidotransferase</keyword>
<protein>
    <submittedName>
        <fullName evidence="3">Class II glutamine amidotransferase</fullName>
    </submittedName>
</protein>
<dbReference type="PANTHER" id="PTHR42824:SF1">
    <property type="entry name" value="GLUTAMINE AMIDOTRANSFERASE YAFJ-RELATED"/>
    <property type="match status" value="1"/>
</dbReference>
<dbReference type="InterPro" id="IPR017932">
    <property type="entry name" value="GATase_2_dom"/>
</dbReference>
<feature type="domain" description="Glutamine amidotransferase type-2" evidence="2">
    <location>
        <begin position="1"/>
        <end position="259"/>
    </location>
</feature>
<dbReference type="PANTHER" id="PTHR42824">
    <property type="entry name" value="GLUTAMINE AMIDOTRANSFERASE"/>
    <property type="match status" value="1"/>
</dbReference>
<dbReference type="InterPro" id="IPR026869">
    <property type="entry name" value="EgtC-like"/>
</dbReference>
<dbReference type="PROSITE" id="PS51278">
    <property type="entry name" value="GATASE_TYPE_2"/>
    <property type="match status" value="1"/>
</dbReference>
<evidence type="ECO:0000259" key="2">
    <source>
        <dbReference type="PROSITE" id="PS51278"/>
    </source>
</evidence>
<dbReference type="EMBL" id="JBHTCO010000018">
    <property type="protein sequence ID" value="MFC7394084.1"/>
    <property type="molecule type" value="Genomic_DNA"/>
</dbReference>
<evidence type="ECO:0000313" key="3">
    <source>
        <dbReference type="EMBL" id="MFC7394084.1"/>
    </source>
</evidence>
<organism evidence="3 4">
    <name type="scientific">Scopulibacillus cellulosilyticus</name>
    <dbReference type="NCBI Taxonomy" id="2665665"/>
    <lineage>
        <taxon>Bacteria</taxon>
        <taxon>Bacillati</taxon>
        <taxon>Bacillota</taxon>
        <taxon>Bacilli</taxon>
        <taxon>Bacillales</taxon>
        <taxon>Sporolactobacillaceae</taxon>
        <taxon>Scopulibacillus</taxon>
    </lineage>
</organism>
<dbReference type="Gene3D" id="3.60.20.10">
    <property type="entry name" value="Glutamine Phosphoribosylpyrophosphate, subunit 1, domain 1"/>
    <property type="match status" value="1"/>
</dbReference>
<sequence>MLGLVTKGRSKKIDVINESIKDFNDLSHIHSDGWGVAWFEEDMIKNKKAPECAVSSRLYCDTLHSIKSDILMTHLRKADPGMPNLLQNSHPFVYKSMGIAFMHNGLIHDKEELRRLIPESIQNYIKGDTDSELFFWYIVSIAKLEKSNSWEDILKSALVSLHKHISFSSLNCCLITKEALYMICDFNPESSQALQNPGYYEIYYSISPESVIVSSSGWDIPGRVYQLGNRKIITIKRHTLEYHTSDLLNSFSKHVQYSN</sequence>
<dbReference type="SUPFAM" id="SSF56235">
    <property type="entry name" value="N-terminal nucleophile aminohydrolases (Ntn hydrolases)"/>
    <property type="match status" value="1"/>
</dbReference>
<evidence type="ECO:0000313" key="4">
    <source>
        <dbReference type="Proteomes" id="UP001596505"/>
    </source>
</evidence>
<dbReference type="InterPro" id="IPR029055">
    <property type="entry name" value="Ntn_hydrolases_N"/>
</dbReference>
<comment type="caution">
    <text evidence="3">The sequence shown here is derived from an EMBL/GenBank/DDBJ whole genome shotgun (WGS) entry which is preliminary data.</text>
</comment>
<reference evidence="4" key="1">
    <citation type="journal article" date="2019" name="Int. J. Syst. Evol. Microbiol.">
        <title>The Global Catalogue of Microorganisms (GCM) 10K type strain sequencing project: providing services to taxonomists for standard genome sequencing and annotation.</title>
        <authorList>
            <consortium name="The Broad Institute Genomics Platform"/>
            <consortium name="The Broad Institute Genome Sequencing Center for Infectious Disease"/>
            <person name="Wu L."/>
            <person name="Ma J."/>
        </authorList>
    </citation>
    <scope>NUCLEOTIDE SEQUENCE [LARGE SCALE GENOMIC DNA]</scope>
    <source>
        <strain evidence="4">CGMCC 1.16305</strain>
    </source>
</reference>
<proteinExistence type="predicted"/>
<keyword evidence="4" id="KW-1185">Reference proteome</keyword>
<dbReference type="Pfam" id="PF13230">
    <property type="entry name" value="GATase_4"/>
    <property type="match status" value="1"/>
</dbReference>
<accession>A0ABW2PXJ3</accession>
<dbReference type="RefSeq" id="WP_380967087.1">
    <property type="nucleotide sequence ID" value="NZ_JBHTCO010000018.1"/>
</dbReference>